<dbReference type="PANTHER" id="PTHR23309">
    <property type="entry name" value="3-HYDROXYACYL-COA DEHYROGENASE"/>
    <property type="match status" value="1"/>
</dbReference>
<dbReference type="EMBL" id="QHHQ01000007">
    <property type="protein sequence ID" value="RAH98227.1"/>
    <property type="molecule type" value="Genomic_DNA"/>
</dbReference>
<evidence type="ECO:0000256" key="10">
    <source>
        <dbReference type="ARBA" id="ARBA00023239"/>
    </source>
</evidence>
<reference evidence="15 16" key="1">
    <citation type="submission" date="2018-05" db="EMBL/GenBank/DDBJ databases">
        <title>Acuticoccus sediminis sp. nov., isolated from deep-sea sediment of Indian Ocean.</title>
        <authorList>
            <person name="Liu X."/>
            <person name="Lai Q."/>
            <person name="Du Y."/>
            <person name="Sun F."/>
            <person name="Zhang X."/>
            <person name="Wang S."/>
            <person name="Shao Z."/>
        </authorList>
    </citation>
    <scope>NUCLEOTIDE SEQUENCE [LARGE SCALE GENOMIC DNA]</scope>
    <source>
        <strain evidence="15 16">PTG4-2</strain>
    </source>
</reference>
<keyword evidence="7" id="KW-0443">Lipid metabolism</keyword>
<dbReference type="FunFam" id="3.40.50.720:FF:000009">
    <property type="entry name" value="Fatty oxidation complex, alpha subunit"/>
    <property type="match status" value="1"/>
</dbReference>
<evidence type="ECO:0000256" key="7">
    <source>
        <dbReference type="ARBA" id="ARBA00023098"/>
    </source>
</evidence>
<evidence type="ECO:0000256" key="12">
    <source>
        <dbReference type="ARBA" id="ARBA00049556"/>
    </source>
</evidence>
<evidence type="ECO:0000259" key="13">
    <source>
        <dbReference type="Pfam" id="PF00725"/>
    </source>
</evidence>
<evidence type="ECO:0000313" key="15">
    <source>
        <dbReference type="EMBL" id="RAH98227.1"/>
    </source>
</evidence>
<dbReference type="Pfam" id="PF00725">
    <property type="entry name" value="3HCDH"/>
    <property type="match status" value="1"/>
</dbReference>
<dbReference type="PANTHER" id="PTHR23309:SF51">
    <property type="entry name" value="3-HYDROXYACYL-COA DEHYDROGENASE-RELATED"/>
    <property type="match status" value="1"/>
</dbReference>
<dbReference type="OrthoDB" id="9771883at2"/>
<keyword evidence="3" id="KW-0276">Fatty acid metabolism</keyword>
<comment type="catalytic activity">
    <reaction evidence="12">
        <text>a (3S)-3-hydroxyacyl-CoA + NAD(+) = a 3-oxoacyl-CoA + NADH + H(+)</text>
        <dbReference type="Rhea" id="RHEA:22432"/>
        <dbReference type="ChEBI" id="CHEBI:15378"/>
        <dbReference type="ChEBI" id="CHEBI:57318"/>
        <dbReference type="ChEBI" id="CHEBI:57540"/>
        <dbReference type="ChEBI" id="CHEBI:57945"/>
        <dbReference type="ChEBI" id="CHEBI:90726"/>
        <dbReference type="EC" id="1.1.1.35"/>
    </reaction>
</comment>
<keyword evidence="5" id="KW-0560">Oxidoreductase</keyword>
<keyword evidence="11" id="KW-0511">Multifunctional enzyme</keyword>
<dbReference type="Gene3D" id="1.10.1040.50">
    <property type="match status" value="1"/>
</dbReference>
<dbReference type="AlphaFoldDB" id="A0A8B2NNC4"/>
<dbReference type="CDD" id="cd06558">
    <property type="entry name" value="crotonase-like"/>
    <property type="match status" value="1"/>
</dbReference>
<dbReference type="Pfam" id="PF02737">
    <property type="entry name" value="3HCDH_N"/>
    <property type="match status" value="1"/>
</dbReference>
<feature type="domain" description="3-hydroxyacyl-CoA dehydrogenase C-terminal" evidence="13">
    <location>
        <begin position="471"/>
        <end position="564"/>
    </location>
</feature>
<protein>
    <submittedName>
        <fullName evidence="15">3-hydroxyacyl-CoA dehydrogenase</fullName>
    </submittedName>
</protein>
<dbReference type="InterPro" id="IPR006176">
    <property type="entry name" value="3-OHacyl-CoA_DH_NAD-bd"/>
</dbReference>
<dbReference type="InterPro" id="IPR008927">
    <property type="entry name" value="6-PGluconate_DH-like_C_sf"/>
</dbReference>
<dbReference type="Gene3D" id="3.40.50.720">
    <property type="entry name" value="NAD(P)-binding Rossmann-like Domain"/>
    <property type="match status" value="1"/>
</dbReference>
<dbReference type="GO" id="GO:0004300">
    <property type="term" value="F:enoyl-CoA hydratase activity"/>
    <property type="evidence" value="ECO:0007669"/>
    <property type="project" value="UniProtKB-ARBA"/>
</dbReference>
<dbReference type="SUPFAM" id="SSF51735">
    <property type="entry name" value="NAD(P)-binding Rossmann-fold domains"/>
    <property type="match status" value="1"/>
</dbReference>
<keyword evidence="6" id="KW-0520">NAD</keyword>
<keyword evidence="16" id="KW-1185">Reference proteome</keyword>
<organism evidence="15 16">
    <name type="scientific">Acuticoccus sediminis</name>
    <dbReference type="NCBI Taxonomy" id="2184697"/>
    <lineage>
        <taxon>Bacteria</taxon>
        <taxon>Pseudomonadati</taxon>
        <taxon>Pseudomonadota</taxon>
        <taxon>Alphaproteobacteria</taxon>
        <taxon>Hyphomicrobiales</taxon>
        <taxon>Amorphaceae</taxon>
        <taxon>Acuticoccus</taxon>
    </lineage>
</organism>
<dbReference type="SUPFAM" id="SSF52096">
    <property type="entry name" value="ClpP/crotonase"/>
    <property type="match status" value="1"/>
</dbReference>
<dbReference type="InterPro" id="IPR029045">
    <property type="entry name" value="ClpP/crotonase-like_dom_sf"/>
</dbReference>
<dbReference type="GO" id="GO:0003857">
    <property type="term" value="F:(3S)-3-hydroxyacyl-CoA dehydrogenase (NAD+) activity"/>
    <property type="evidence" value="ECO:0007669"/>
    <property type="project" value="UniProtKB-EC"/>
</dbReference>
<evidence type="ECO:0000256" key="9">
    <source>
        <dbReference type="ARBA" id="ARBA00023235"/>
    </source>
</evidence>
<dbReference type="InterPro" id="IPR001753">
    <property type="entry name" value="Enoyl-CoA_hydra/iso"/>
</dbReference>
<evidence type="ECO:0000256" key="4">
    <source>
        <dbReference type="ARBA" id="ARBA00022963"/>
    </source>
</evidence>
<dbReference type="UniPathway" id="UPA00659"/>
<evidence type="ECO:0000256" key="6">
    <source>
        <dbReference type="ARBA" id="ARBA00023027"/>
    </source>
</evidence>
<keyword evidence="8" id="KW-0576">Peroxisome</keyword>
<proteinExistence type="predicted"/>
<evidence type="ECO:0000256" key="3">
    <source>
        <dbReference type="ARBA" id="ARBA00022832"/>
    </source>
</evidence>
<dbReference type="Gene3D" id="3.90.226.10">
    <property type="entry name" value="2-enoyl-CoA Hydratase, Chain A, domain 1"/>
    <property type="match status" value="1"/>
</dbReference>
<feature type="domain" description="3-hydroxyacyl-CoA dehydrogenase NAD binding" evidence="14">
    <location>
        <begin position="291"/>
        <end position="466"/>
    </location>
</feature>
<evidence type="ECO:0000256" key="5">
    <source>
        <dbReference type="ARBA" id="ARBA00023002"/>
    </source>
</evidence>
<keyword evidence="4" id="KW-0442">Lipid degradation</keyword>
<evidence type="ECO:0000256" key="1">
    <source>
        <dbReference type="ARBA" id="ARBA00004275"/>
    </source>
</evidence>
<dbReference type="InterPro" id="IPR006108">
    <property type="entry name" value="3HC_DH_C"/>
</dbReference>
<evidence type="ECO:0000256" key="11">
    <source>
        <dbReference type="ARBA" id="ARBA00023268"/>
    </source>
</evidence>
<keyword evidence="10" id="KW-0456">Lyase</keyword>
<dbReference type="GO" id="GO:0016853">
    <property type="term" value="F:isomerase activity"/>
    <property type="evidence" value="ECO:0007669"/>
    <property type="project" value="UniProtKB-KW"/>
</dbReference>
<comment type="caution">
    <text evidence="15">The sequence shown here is derived from an EMBL/GenBank/DDBJ whole genome shotgun (WGS) entry which is preliminary data.</text>
</comment>
<evidence type="ECO:0000256" key="2">
    <source>
        <dbReference type="ARBA" id="ARBA00005005"/>
    </source>
</evidence>
<sequence>MSETAVIIEREGPVGLIGFNNPPVNAASHALRLGLKNGIETFAADDTIKVIALYGIGRSFVAGADIREFGKPRKEPLLNGLINEIEAQEKPVIAVCHGNALGGGLELALGCHARIALPGLTVGFPEVDLGLIPGAGGTQRAPRLVGLSAALDLVPTGKRIKADEAVALGLFDRISEGDPRAVAVAAGNDVVNGTLCTRRTSDLKVEIDEDLIESARVRTLRKGKLLAPQKAIDAVAAAGKPIAEGLAEEVRLFQECLDSPQRGALVHAFFVERAVSKIPEKDAAPREIASLAVIGGGTMGSGITTAALIAGLPVRLMEVSDEAVERGRGTVLKNLGGALKRGKLTQEKHDAAVARLSTTTDIAELKDADLVIEAVFEDMDVKKDIFRRLDAAMKDGAILASNTSYLDINAIAAETGRPADVLGLHFFSPAHIMRLLEIVVADRTAPEVVATGFALAKRLGKVGVRAGVCDGFIGNRILSHYRKVADYLVMDGATPQQIDRALEDFGFAMGPFAVADLAGLDIGMMTRKRLAPTRSNRERYIPIADRICERGWYGRKTGQGYYLYGDREGPNPAVAEIIEQERTNAGITAREITDEEIVTRYMTAMIAEGTRVLEDGIALRPVDIDAVFLFGYGFPRFRGGPMFYADTIGAKELVRRIETFAGEDDFFWRVPPLLARMAQEGTTFADLNERA</sequence>
<evidence type="ECO:0000256" key="8">
    <source>
        <dbReference type="ARBA" id="ARBA00023140"/>
    </source>
</evidence>
<dbReference type="RefSeq" id="WP_111350999.1">
    <property type="nucleotide sequence ID" value="NZ_QHHQ01000007.1"/>
</dbReference>
<comment type="pathway">
    <text evidence="2">Lipid metabolism; fatty acid beta-oxidation.</text>
</comment>
<dbReference type="Pfam" id="PF00378">
    <property type="entry name" value="ECH_1"/>
    <property type="match status" value="1"/>
</dbReference>
<accession>A0A8B2NNC4</accession>
<dbReference type="GO" id="GO:0070403">
    <property type="term" value="F:NAD+ binding"/>
    <property type="evidence" value="ECO:0007669"/>
    <property type="project" value="InterPro"/>
</dbReference>
<gene>
    <name evidence="15" type="ORF">DLJ53_26295</name>
</gene>
<dbReference type="SUPFAM" id="SSF48179">
    <property type="entry name" value="6-phosphogluconate dehydrogenase C-terminal domain-like"/>
    <property type="match status" value="2"/>
</dbReference>
<dbReference type="InterPro" id="IPR036291">
    <property type="entry name" value="NAD(P)-bd_dom_sf"/>
</dbReference>
<dbReference type="Proteomes" id="UP000249590">
    <property type="component" value="Unassembled WGS sequence"/>
</dbReference>
<name>A0A8B2NNC4_9HYPH</name>
<evidence type="ECO:0000313" key="16">
    <source>
        <dbReference type="Proteomes" id="UP000249590"/>
    </source>
</evidence>
<evidence type="ECO:0000259" key="14">
    <source>
        <dbReference type="Pfam" id="PF02737"/>
    </source>
</evidence>
<dbReference type="GO" id="GO:0006635">
    <property type="term" value="P:fatty acid beta-oxidation"/>
    <property type="evidence" value="ECO:0007669"/>
    <property type="project" value="UniProtKB-UniPathway"/>
</dbReference>
<comment type="subcellular location">
    <subcellularLocation>
        <location evidence="1">Peroxisome</location>
    </subcellularLocation>
</comment>
<dbReference type="FunFam" id="1.10.1040.50:FF:000006">
    <property type="entry name" value="Peroxisomal bifunctional enzyme"/>
    <property type="match status" value="1"/>
</dbReference>
<keyword evidence="9" id="KW-0413">Isomerase</keyword>